<dbReference type="PANTHER" id="PTHR43881:SF1">
    <property type="entry name" value="GAMMA-GLUTAMYLTRANSPEPTIDASE (AFU_ORTHOLOGUE AFUA_4G13580)"/>
    <property type="match status" value="1"/>
</dbReference>
<dbReference type="Gene3D" id="3.60.20.40">
    <property type="match status" value="1"/>
</dbReference>
<dbReference type="AlphaFoldDB" id="A0A9J7AY68"/>
<accession>A0A9J7AY68</accession>
<dbReference type="KEGG" id="naci:NUH88_05850"/>
<gene>
    <name evidence="1" type="ORF">NUH88_05850</name>
</gene>
<evidence type="ECO:0000313" key="2">
    <source>
        <dbReference type="Proteomes" id="UP001060336"/>
    </source>
</evidence>
<dbReference type="Proteomes" id="UP001060336">
    <property type="component" value="Chromosome"/>
</dbReference>
<proteinExistence type="predicted"/>
<dbReference type="Gene3D" id="1.10.246.130">
    <property type="match status" value="1"/>
</dbReference>
<organism evidence="1 2">
    <name type="scientific">Nisaea acidiphila</name>
    <dbReference type="NCBI Taxonomy" id="1862145"/>
    <lineage>
        <taxon>Bacteria</taxon>
        <taxon>Pseudomonadati</taxon>
        <taxon>Pseudomonadota</taxon>
        <taxon>Alphaproteobacteria</taxon>
        <taxon>Rhodospirillales</taxon>
        <taxon>Thalassobaculaceae</taxon>
        <taxon>Nisaea</taxon>
    </lineage>
</organism>
<keyword evidence="2" id="KW-1185">Reference proteome</keyword>
<dbReference type="PRINTS" id="PR01210">
    <property type="entry name" value="GGTRANSPTASE"/>
</dbReference>
<dbReference type="InterPro" id="IPR043137">
    <property type="entry name" value="GGT_ssub_C"/>
</dbReference>
<protein>
    <submittedName>
        <fullName evidence="1">Gamma-glutamyltransferase family protein</fullName>
    </submittedName>
</protein>
<dbReference type="RefSeq" id="WP_257770568.1">
    <property type="nucleotide sequence ID" value="NZ_CP102480.1"/>
</dbReference>
<name>A0A9J7AY68_9PROT</name>
<reference evidence="1" key="1">
    <citation type="submission" date="2022-08" db="EMBL/GenBank/DDBJ databases">
        <title>Nisaea acidiphila sp. nov., isolated from a marine algal debris and emended description of the genus Nisaea Urios et al. 2008.</title>
        <authorList>
            <person name="Kwon K."/>
        </authorList>
    </citation>
    <scope>NUCLEOTIDE SEQUENCE</scope>
    <source>
        <strain evidence="1">MEBiC11861</strain>
    </source>
</reference>
<evidence type="ECO:0000313" key="1">
    <source>
        <dbReference type="EMBL" id="UUX51212.1"/>
    </source>
</evidence>
<dbReference type="PANTHER" id="PTHR43881">
    <property type="entry name" value="GAMMA-GLUTAMYLTRANSPEPTIDASE (AFU_ORTHOLOGUE AFUA_4G13580)"/>
    <property type="match status" value="1"/>
</dbReference>
<dbReference type="InterPro" id="IPR052896">
    <property type="entry name" value="GGT-like_enzyme"/>
</dbReference>
<dbReference type="SUPFAM" id="SSF56235">
    <property type="entry name" value="N-terminal nucleophile aminohydrolases (Ntn hydrolases)"/>
    <property type="match status" value="1"/>
</dbReference>
<dbReference type="InterPro" id="IPR043138">
    <property type="entry name" value="GGT_lsub"/>
</dbReference>
<dbReference type="InterPro" id="IPR029055">
    <property type="entry name" value="Ntn_hydrolases_N"/>
</dbReference>
<dbReference type="Pfam" id="PF01019">
    <property type="entry name" value="G_glu_transpept"/>
    <property type="match status" value="1"/>
</dbReference>
<sequence length="593" mass="64366">MFTTRPEIRGTFGVVASTHWLASSAGMAILERGGNAFDAAVAAGFVLQIVEPHLNGPGGDLPLIMHSAKENRTRVICGQGPAPQNATIPAIRDLGLDLIPGSGLLAAVTPGAFDAWMLMLRDHGTMGLAQILEYAIGYARNGYPVVPKITDTVETVRDLFLNEWKTSAAIYLKDGKAPVPGGMFSNPKLADTYERIVREAEAGGGSREAQIDRARDIWYRGWIAETIDRFCRDAYMDATGRRHKGLLTGDDLSGWSATYEAPLSYDYGRYTVMKPGAWSQGPVLLQQLSLLKSMGLADMDPTGPDFVHAVTETSKLSYADREAYYGDPNFVDVPMETLLSDAYAESRRALVGKEASDAFVAGTIEGYSNNIAFTLEPHAADISGAGLGVGEPTVGKMGEAKGDTVHIDIIDRDGNMVSATPSGGWLQSSPIIPELGFCLGNRAQMFWLEEGSPSTLAPGKRPRTTLSPCFALRDGEAYMPFGTPGGDQQDQWSLLLFLHHAEHGMNLQEAIDCPAFHNEHFPSSFWPRGRIDKRLVVEGRFPEETVKELRRRGHDVEVGEDWSEGRLTAAAKDGEMLRAAANPRGMQGYAVGR</sequence>
<dbReference type="EMBL" id="CP102480">
    <property type="protein sequence ID" value="UUX51212.1"/>
    <property type="molecule type" value="Genomic_DNA"/>
</dbReference>